<accession>A0A9P3GA99</accession>
<gene>
    <name evidence="2" type="ORF">PsYK624_068180</name>
</gene>
<evidence type="ECO:0000313" key="2">
    <source>
        <dbReference type="EMBL" id="GJE90674.1"/>
    </source>
</evidence>
<evidence type="ECO:0000256" key="1">
    <source>
        <dbReference type="SAM" id="MobiDB-lite"/>
    </source>
</evidence>
<feature type="region of interest" description="Disordered" evidence="1">
    <location>
        <begin position="232"/>
        <end position="343"/>
    </location>
</feature>
<feature type="compositionally biased region" description="Low complexity" evidence="1">
    <location>
        <begin position="282"/>
        <end position="336"/>
    </location>
</feature>
<proteinExistence type="predicted"/>
<reference evidence="2 3" key="1">
    <citation type="submission" date="2021-08" db="EMBL/GenBank/DDBJ databases">
        <title>Draft Genome Sequence of Phanerochaete sordida strain YK-624.</title>
        <authorList>
            <person name="Mori T."/>
            <person name="Dohra H."/>
            <person name="Suzuki T."/>
            <person name="Kawagishi H."/>
            <person name="Hirai H."/>
        </authorList>
    </citation>
    <scope>NUCLEOTIDE SEQUENCE [LARGE SCALE GENOMIC DNA]</scope>
    <source>
        <strain evidence="2 3">YK-624</strain>
    </source>
</reference>
<feature type="region of interest" description="Disordered" evidence="1">
    <location>
        <begin position="1"/>
        <end position="55"/>
    </location>
</feature>
<dbReference type="AlphaFoldDB" id="A0A9P3GA99"/>
<sequence length="343" mass="37352">MSSEPDAAPSPTKSPRRSSPSKRSRATPTPISIPSQPSTSAIADEPANPPSPVPTEIIDIEAEDFVRTAQSYGVKVRDYAVEPPTPPLPRIPEMWKNPFVTLLAHDMHIRRPRDASFWLSGRILRRLLDIGFVTQEEADVYWTLEDHRLLKEYDQKPQSPYPYVVGYRRPKPTAAYRVAARKAFYGSPRSGDIPEAYFTVPDGTWEGDAESRRLEKQARENRMKALRMGLAAPVQGLDPRPPPPPPPPREPTPEPAQSTEPNTPIATPPIPSAPLPEDGSPHRSPSGLLGSSSRANAPATPTAPAAPATPTTPTTPPATAAPLPSTGSRRLGRTTTMHTIVVR</sequence>
<feature type="compositionally biased region" description="Low complexity" evidence="1">
    <location>
        <begin position="26"/>
        <end position="43"/>
    </location>
</feature>
<comment type="caution">
    <text evidence="2">The sequence shown here is derived from an EMBL/GenBank/DDBJ whole genome shotgun (WGS) entry which is preliminary data.</text>
</comment>
<name>A0A9P3GA99_9APHY</name>
<protein>
    <submittedName>
        <fullName evidence="2">Uncharacterized protein</fullName>
    </submittedName>
</protein>
<keyword evidence="3" id="KW-1185">Reference proteome</keyword>
<organism evidence="2 3">
    <name type="scientific">Phanerochaete sordida</name>
    <dbReference type="NCBI Taxonomy" id="48140"/>
    <lineage>
        <taxon>Eukaryota</taxon>
        <taxon>Fungi</taxon>
        <taxon>Dikarya</taxon>
        <taxon>Basidiomycota</taxon>
        <taxon>Agaricomycotina</taxon>
        <taxon>Agaricomycetes</taxon>
        <taxon>Polyporales</taxon>
        <taxon>Phanerochaetaceae</taxon>
        <taxon>Phanerochaete</taxon>
    </lineage>
</organism>
<dbReference type="OrthoDB" id="3244491at2759"/>
<dbReference type="Proteomes" id="UP000703269">
    <property type="component" value="Unassembled WGS sequence"/>
</dbReference>
<dbReference type="EMBL" id="BPQB01000017">
    <property type="protein sequence ID" value="GJE90674.1"/>
    <property type="molecule type" value="Genomic_DNA"/>
</dbReference>
<evidence type="ECO:0000313" key="3">
    <source>
        <dbReference type="Proteomes" id="UP000703269"/>
    </source>
</evidence>
<feature type="compositionally biased region" description="Basic residues" evidence="1">
    <location>
        <begin position="14"/>
        <end position="25"/>
    </location>
</feature>
<feature type="compositionally biased region" description="Pro residues" evidence="1">
    <location>
        <begin position="239"/>
        <end position="254"/>
    </location>
</feature>